<reference evidence="2 3" key="1">
    <citation type="journal article" date="2018" name="Sci. Rep.">
        <title>Genomic signatures of local adaptation to the degree of environmental predictability in rotifers.</title>
        <authorList>
            <person name="Franch-Gras L."/>
            <person name="Hahn C."/>
            <person name="Garcia-Roger E.M."/>
            <person name="Carmona M.J."/>
            <person name="Serra M."/>
            <person name="Gomez A."/>
        </authorList>
    </citation>
    <scope>NUCLEOTIDE SEQUENCE [LARGE SCALE GENOMIC DNA]</scope>
    <source>
        <strain evidence="2">HYR1</strain>
    </source>
</reference>
<dbReference type="Proteomes" id="UP000276133">
    <property type="component" value="Unassembled WGS sequence"/>
</dbReference>
<keyword evidence="3" id="KW-1185">Reference proteome</keyword>
<sequence length="191" mass="22368">QLDNSSSVIQSTFLFLIIFAVSSQIKSSEVEFYTSRFNGVYLFFKSKLTRQLYLVKLIVDLDFQYFLSFSAKYHLIIPLINQKLLDKNINHPKAREKKAVNPQKFHYYTNNFWPPNNFILMLDKCDSVVIFDPIKALKAFLLQENIKKKTVRMELNDSLNYIDEELNKTSGVHIVSIDIFAKPFKLIKIQS</sequence>
<keyword evidence="1" id="KW-0732">Signal</keyword>
<evidence type="ECO:0000313" key="3">
    <source>
        <dbReference type="Proteomes" id="UP000276133"/>
    </source>
</evidence>
<evidence type="ECO:0000313" key="2">
    <source>
        <dbReference type="EMBL" id="RMZ99800.1"/>
    </source>
</evidence>
<feature type="signal peptide" evidence="1">
    <location>
        <begin position="1"/>
        <end position="23"/>
    </location>
</feature>
<proteinExistence type="predicted"/>
<dbReference type="AlphaFoldDB" id="A0A3M7PM44"/>
<feature type="non-terminal residue" evidence="2">
    <location>
        <position position="1"/>
    </location>
</feature>
<feature type="chain" id="PRO_5018117101" evidence="1">
    <location>
        <begin position="24"/>
        <end position="191"/>
    </location>
</feature>
<dbReference type="EMBL" id="REGN01010047">
    <property type="protein sequence ID" value="RMZ99800.1"/>
    <property type="molecule type" value="Genomic_DNA"/>
</dbReference>
<accession>A0A3M7PM44</accession>
<protein>
    <submittedName>
        <fullName evidence="2">Uncharacterized protein</fullName>
    </submittedName>
</protein>
<comment type="caution">
    <text evidence="2">The sequence shown here is derived from an EMBL/GenBank/DDBJ whole genome shotgun (WGS) entry which is preliminary data.</text>
</comment>
<organism evidence="2 3">
    <name type="scientific">Brachionus plicatilis</name>
    <name type="common">Marine rotifer</name>
    <name type="synonym">Brachionus muelleri</name>
    <dbReference type="NCBI Taxonomy" id="10195"/>
    <lineage>
        <taxon>Eukaryota</taxon>
        <taxon>Metazoa</taxon>
        <taxon>Spiralia</taxon>
        <taxon>Gnathifera</taxon>
        <taxon>Rotifera</taxon>
        <taxon>Eurotatoria</taxon>
        <taxon>Monogononta</taxon>
        <taxon>Pseudotrocha</taxon>
        <taxon>Ploima</taxon>
        <taxon>Brachionidae</taxon>
        <taxon>Brachionus</taxon>
    </lineage>
</organism>
<feature type="non-terminal residue" evidence="2">
    <location>
        <position position="191"/>
    </location>
</feature>
<gene>
    <name evidence="2" type="ORF">BpHYR1_015757</name>
</gene>
<evidence type="ECO:0000256" key="1">
    <source>
        <dbReference type="SAM" id="SignalP"/>
    </source>
</evidence>
<name>A0A3M7PM44_BRAPC</name>